<protein>
    <submittedName>
        <fullName evidence="3">Glycerate kinase</fullName>
    </submittedName>
</protein>
<dbReference type="InterPro" id="IPR007835">
    <property type="entry name" value="MOFRL"/>
</dbReference>
<name>A0ABZ2HYY3_9HYPH</name>
<dbReference type="PANTHER" id="PTHR12227:SF0">
    <property type="entry name" value="GLYCERATE KINASE"/>
    <property type="match status" value="1"/>
</dbReference>
<keyword evidence="4" id="KW-1185">Reference proteome</keyword>
<feature type="domain" description="MOFRL" evidence="1">
    <location>
        <begin position="310"/>
        <end position="414"/>
    </location>
</feature>
<dbReference type="InterPro" id="IPR025286">
    <property type="entry name" value="MOFRL_assoc_dom"/>
</dbReference>
<evidence type="ECO:0000313" key="4">
    <source>
        <dbReference type="Proteomes" id="UP001369958"/>
    </source>
</evidence>
<evidence type="ECO:0000259" key="2">
    <source>
        <dbReference type="Pfam" id="PF13660"/>
    </source>
</evidence>
<feature type="domain" description="MOFRL-associated" evidence="2">
    <location>
        <begin position="16"/>
        <end position="235"/>
    </location>
</feature>
<dbReference type="SUPFAM" id="SSF82544">
    <property type="entry name" value="GckA/TtuD-like"/>
    <property type="match status" value="1"/>
</dbReference>
<dbReference type="EMBL" id="CP146275">
    <property type="protein sequence ID" value="WWT32747.1"/>
    <property type="molecule type" value="Genomic_DNA"/>
</dbReference>
<keyword evidence="3" id="KW-0418">Kinase</keyword>
<dbReference type="InterPro" id="IPR037035">
    <property type="entry name" value="GK-like_C_sf"/>
</dbReference>
<proteinExistence type="predicted"/>
<accession>A0ABZ2HYY3</accession>
<sequence length="421" mass="44384">MLAENKIGDLNAEAVLRRLFDAALQAALPDGKFQDILPERPKGRTIVLGAGKASARMARAFEEAWDAPVEGLVITRYGHSVPTRHVTIVEAAHPVPDEAGLKATRDIVELANSAGPDDLVVVLISGGASSLLTMPAHGISLADKQDITRQLLRSGAPIGAMNAVRKALSAVKGGKLALAAAPARLVTYVISDVPGDDPATVGSGPSIVAPNDIEEVRSILRRFRIDIPDHAERALFANGLTDDKSTPSPVHMIATPRASLEAANREAEAMGIAPVILGDAIEGEAREVATAMAGIVRSVVQYNTPFAPPCVLLSGGETTVTLRPEAAGRGGRNSEFLLALYLALKSYGRVAAISCDTDGIDGTEDNAGAWFDFAADQVNAHDPAGHLDRNDAYSFFRKAGRLVITGPTYTNVNDFRAILIR</sequence>
<organism evidence="3 4">
    <name type="scientific">Pelagibacterium nitratireducens</name>
    <dbReference type="NCBI Taxonomy" id="1046114"/>
    <lineage>
        <taxon>Bacteria</taxon>
        <taxon>Pseudomonadati</taxon>
        <taxon>Pseudomonadota</taxon>
        <taxon>Alphaproteobacteria</taxon>
        <taxon>Hyphomicrobiales</taxon>
        <taxon>Devosiaceae</taxon>
        <taxon>Pelagibacterium</taxon>
    </lineage>
</organism>
<dbReference type="RefSeq" id="WP_338608169.1">
    <property type="nucleotide sequence ID" value="NZ_CP146275.1"/>
</dbReference>
<dbReference type="Gene3D" id="3.40.1480.10">
    <property type="entry name" value="MOFRL domain"/>
    <property type="match status" value="1"/>
</dbReference>
<reference evidence="3 4" key="1">
    <citation type="submission" date="2024-02" db="EMBL/GenBank/DDBJ databases">
        <title>Complete genome sequence of Pelagibacterium nitratireducens ZH15.</title>
        <authorList>
            <person name="Zhao L.H."/>
        </authorList>
    </citation>
    <scope>NUCLEOTIDE SEQUENCE [LARGE SCALE GENOMIC DNA]</scope>
    <source>
        <strain evidence="3 4">ZH15</strain>
    </source>
</reference>
<dbReference type="Proteomes" id="UP001369958">
    <property type="component" value="Chromosome"/>
</dbReference>
<evidence type="ECO:0000313" key="3">
    <source>
        <dbReference type="EMBL" id="WWT32747.1"/>
    </source>
</evidence>
<dbReference type="InterPro" id="IPR038614">
    <property type="entry name" value="GK_N_sf"/>
</dbReference>
<keyword evidence="3" id="KW-0808">Transferase</keyword>
<dbReference type="Pfam" id="PF13660">
    <property type="entry name" value="DUF4147"/>
    <property type="match status" value="1"/>
</dbReference>
<dbReference type="PANTHER" id="PTHR12227">
    <property type="entry name" value="GLYCERATE KINASE"/>
    <property type="match status" value="1"/>
</dbReference>
<dbReference type="Gene3D" id="3.40.50.10180">
    <property type="entry name" value="Glycerate kinase, MOFRL-like N-terminal domain"/>
    <property type="match status" value="1"/>
</dbReference>
<dbReference type="Pfam" id="PF05161">
    <property type="entry name" value="MOFRL"/>
    <property type="match status" value="1"/>
</dbReference>
<evidence type="ECO:0000259" key="1">
    <source>
        <dbReference type="Pfam" id="PF05161"/>
    </source>
</evidence>
<dbReference type="InterPro" id="IPR039760">
    <property type="entry name" value="MOFRL_protein"/>
</dbReference>
<dbReference type="GO" id="GO:0016301">
    <property type="term" value="F:kinase activity"/>
    <property type="evidence" value="ECO:0007669"/>
    <property type="project" value="UniProtKB-KW"/>
</dbReference>
<gene>
    <name evidence="3" type="ORF">V6617_17335</name>
</gene>